<keyword evidence="2" id="KW-0472">Membrane</keyword>
<organism evidence="3 4">
    <name type="scientific">Nonomuraea marmarensis</name>
    <dbReference type="NCBI Taxonomy" id="3351344"/>
    <lineage>
        <taxon>Bacteria</taxon>
        <taxon>Bacillati</taxon>
        <taxon>Actinomycetota</taxon>
        <taxon>Actinomycetes</taxon>
        <taxon>Streptosporangiales</taxon>
        <taxon>Streptosporangiaceae</taxon>
        <taxon>Nonomuraea</taxon>
    </lineage>
</organism>
<evidence type="ECO:0000313" key="4">
    <source>
        <dbReference type="Proteomes" id="UP001603978"/>
    </source>
</evidence>
<evidence type="ECO:0000256" key="1">
    <source>
        <dbReference type="SAM" id="MobiDB-lite"/>
    </source>
</evidence>
<dbReference type="EMBL" id="JBICRM010000020">
    <property type="protein sequence ID" value="MFG1707356.1"/>
    <property type="molecule type" value="Genomic_DNA"/>
</dbReference>
<protein>
    <recommendedName>
        <fullName evidence="5">Serine/threonine protein kinase</fullName>
    </recommendedName>
</protein>
<evidence type="ECO:0008006" key="5">
    <source>
        <dbReference type="Google" id="ProtNLM"/>
    </source>
</evidence>
<proteinExistence type="predicted"/>
<keyword evidence="4" id="KW-1185">Reference proteome</keyword>
<feature type="region of interest" description="Disordered" evidence="1">
    <location>
        <begin position="201"/>
        <end position="257"/>
    </location>
</feature>
<gene>
    <name evidence="3" type="ORF">ACFLIM_29570</name>
</gene>
<feature type="transmembrane region" description="Helical" evidence="2">
    <location>
        <begin position="172"/>
        <end position="195"/>
    </location>
</feature>
<comment type="caution">
    <text evidence="3">The sequence shown here is derived from an EMBL/GenBank/DDBJ whole genome shotgun (WGS) entry which is preliminary data.</text>
</comment>
<evidence type="ECO:0000256" key="2">
    <source>
        <dbReference type="SAM" id="Phobius"/>
    </source>
</evidence>
<sequence>MANVASPLQYGDPPRLGPYVVQARLHSAPAGFVYLGQGPDGRAVSLGVLTRGAAFDAAARERFVTAIRETAASERSGVRGWLGRGGRPRGAVLEGAPEVLGHDAGHAPWVAVPYVPGRPGAEWFLEQVMVGGTLIGEAHGPDFVPYWLTDRAPALPGPTRRRRPLTETRRRVLLAALALTLLLVLVTAILLLLLLGRQDSEQQPRQLPPTVFVPTPPPTPETPEPQPSPSQSPSPTESGPATPGQSPGDETGEESPL</sequence>
<dbReference type="RefSeq" id="WP_393170979.1">
    <property type="nucleotide sequence ID" value="NZ_JBICRM010000020.1"/>
</dbReference>
<name>A0ABW7AJ13_9ACTN</name>
<keyword evidence="2" id="KW-0812">Transmembrane</keyword>
<accession>A0ABW7AJ13</accession>
<reference evidence="3 4" key="1">
    <citation type="submission" date="2024-10" db="EMBL/GenBank/DDBJ databases">
        <authorList>
            <person name="Topkara A.R."/>
            <person name="Saygin H."/>
        </authorList>
    </citation>
    <scope>NUCLEOTIDE SEQUENCE [LARGE SCALE GENOMIC DNA]</scope>
    <source>
        <strain evidence="3 4">M3C6</strain>
    </source>
</reference>
<keyword evidence="2" id="KW-1133">Transmembrane helix</keyword>
<dbReference type="Proteomes" id="UP001603978">
    <property type="component" value="Unassembled WGS sequence"/>
</dbReference>
<evidence type="ECO:0000313" key="3">
    <source>
        <dbReference type="EMBL" id="MFG1707356.1"/>
    </source>
</evidence>
<feature type="compositionally biased region" description="Pro residues" evidence="1">
    <location>
        <begin position="214"/>
        <end position="232"/>
    </location>
</feature>